<dbReference type="GO" id="GO:0008199">
    <property type="term" value="F:ferric iron binding"/>
    <property type="evidence" value="ECO:0007669"/>
    <property type="project" value="InterPro"/>
</dbReference>
<keyword evidence="11" id="KW-1185">Reference proteome</keyword>
<dbReference type="GO" id="GO:0004322">
    <property type="term" value="F:ferroxidase activity"/>
    <property type="evidence" value="ECO:0007669"/>
    <property type="project" value="UniProtKB-EC"/>
</dbReference>
<protein>
    <recommendedName>
        <fullName evidence="7">Bacterioferritin</fullName>
        <ecNumber evidence="7">1.16.3.1</ecNumber>
    </recommendedName>
</protein>
<evidence type="ECO:0000259" key="9">
    <source>
        <dbReference type="PROSITE" id="PS50905"/>
    </source>
</evidence>
<feature type="binding site" evidence="8">
    <location>
        <position position="51"/>
    </location>
    <ligand>
        <name>Fe cation</name>
        <dbReference type="ChEBI" id="CHEBI:24875"/>
        <label>1</label>
    </ligand>
</feature>
<feature type="binding site" evidence="8">
    <location>
        <position position="51"/>
    </location>
    <ligand>
        <name>Fe cation</name>
        <dbReference type="ChEBI" id="CHEBI:24875"/>
        <label>2</label>
    </ligand>
</feature>
<evidence type="ECO:0000313" key="10">
    <source>
        <dbReference type="EMBL" id="PXZ00615.1"/>
    </source>
</evidence>
<comment type="catalytic activity">
    <reaction evidence="7">
        <text>4 Fe(2+) + O2 + 4 H(+) = 4 Fe(3+) + 2 H2O</text>
        <dbReference type="Rhea" id="RHEA:11148"/>
        <dbReference type="ChEBI" id="CHEBI:15377"/>
        <dbReference type="ChEBI" id="CHEBI:15378"/>
        <dbReference type="ChEBI" id="CHEBI:15379"/>
        <dbReference type="ChEBI" id="CHEBI:29033"/>
        <dbReference type="ChEBI" id="CHEBI:29034"/>
        <dbReference type="EC" id="1.16.3.1"/>
    </reaction>
</comment>
<comment type="similarity">
    <text evidence="2 7">Belongs to the bacterioferritin family.</text>
</comment>
<evidence type="ECO:0000256" key="6">
    <source>
        <dbReference type="ARBA" id="ARBA00023004"/>
    </source>
</evidence>
<comment type="function">
    <text evidence="7">Iron-storage protein, whose ferroxidase center binds Fe(2+), oxidizes it using dioxygen to Fe(3+), and participates in the subsequent Fe(3+) oxide mineral core formation within the central cavity of the BFR protein shell.</text>
</comment>
<evidence type="ECO:0000256" key="2">
    <source>
        <dbReference type="ARBA" id="ARBA00008093"/>
    </source>
</evidence>
<dbReference type="InterPro" id="IPR008331">
    <property type="entry name" value="Ferritin_DPS_dom"/>
</dbReference>
<dbReference type="PRINTS" id="PR00601">
    <property type="entry name" value="BACFERRITIN"/>
</dbReference>
<dbReference type="GeneID" id="83702582"/>
<dbReference type="CDD" id="cd00907">
    <property type="entry name" value="Bacterioferritin"/>
    <property type="match status" value="1"/>
</dbReference>
<dbReference type="Gene3D" id="1.20.1260.10">
    <property type="match status" value="1"/>
</dbReference>
<feature type="binding site" description="axial binding residue" evidence="8">
    <location>
        <position position="52"/>
    </location>
    <ligand>
        <name>heme b</name>
        <dbReference type="ChEBI" id="CHEBI:60344"/>
        <note>ligand shared between dimeric partners</note>
    </ligand>
    <ligandPart>
        <name>Fe</name>
        <dbReference type="ChEBI" id="CHEBI:18248"/>
    </ligandPart>
</feature>
<feature type="binding site" evidence="8">
    <location>
        <position position="127"/>
    </location>
    <ligand>
        <name>Fe cation</name>
        <dbReference type="ChEBI" id="CHEBI:24875"/>
        <label>2</label>
    </ligand>
</feature>
<accession>A0A318N292</accession>
<dbReference type="PIRSF" id="PIRSF002560">
    <property type="entry name" value="Bacterioferritin"/>
    <property type="match status" value="1"/>
</dbReference>
<dbReference type="Proteomes" id="UP000247565">
    <property type="component" value="Unassembled WGS sequence"/>
</dbReference>
<comment type="cofactor">
    <cofactor evidence="1">
        <name>heme b</name>
        <dbReference type="ChEBI" id="CHEBI:60344"/>
    </cofactor>
</comment>
<feature type="domain" description="Ferritin-like diiron" evidence="9">
    <location>
        <begin position="1"/>
        <end position="145"/>
    </location>
</feature>
<proteinExistence type="inferred from homology"/>
<dbReference type="GO" id="GO:0006826">
    <property type="term" value="P:iron ion transport"/>
    <property type="evidence" value="ECO:0007669"/>
    <property type="project" value="InterPro"/>
</dbReference>
<feature type="binding site" evidence="8">
    <location>
        <position position="54"/>
    </location>
    <ligand>
        <name>Fe cation</name>
        <dbReference type="ChEBI" id="CHEBI:24875"/>
        <label>1</label>
    </ligand>
</feature>
<dbReference type="OrthoDB" id="9800505at2"/>
<evidence type="ECO:0000256" key="8">
    <source>
        <dbReference type="PIRSR" id="PIRSR002560-1"/>
    </source>
</evidence>
<dbReference type="RefSeq" id="WP_110438757.1">
    <property type="nucleotide sequence ID" value="NZ_CP033087.1"/>
</dbReference>
<evidence type="ECO:0000256" key="5">
    <source>
        <dbReference type="ARBA" id="ARBA00022723"/>
    </source>
</evidence>
<dbReference type="InterPro" id="IPR009078">
    <property type="entry name" value="Ferritin-like_SF"/>
</dbReference>
<dbReference type="InterPro" id="IPR002024">
    <property type="entry name" value="Bacterioferritin"/>
</dbReference>
<feature type="binding site" evidence="8">
    <location>
        <position position="130"/>
    </location>
    <ligand>
        <name>Fe cation</name>
        <dbReference type="ChEBI" id="CHEBI:24875"/>
        <label>2</label>
    </ligand>
</feature>
<dbReference type="PANTHER" id="PTHR30295">
    <property type="entry name" value="BACTERIOFERRITIN"/>
    <property type="match status" value="1"/>
</dbReference>
<evidence type="ECO:0000256" key="1">
    <source>
        <dbReference type="ARBA" id="ARBA00001970"/>
    </source>
</evidence>
<sequence length="162" mass="19093">MIKDKKVIEYLNIQLTNELTAINQYYLHYKTLCHWGVTILGKKEYQESIEEMKHADSLIERILMLDGLPNMQRLNTVQIGQSVEEILHADRQMEMKACKDLREAVSYCEQIQDYVTRHIFVSILDSEEKHIDFIDKQFDLIKQISIGRYITLNSDHATEQES</sequence>
<dbReference type="PROSITE" id="PS50905">
    <property type="entry name" value="FERRITIN_LIKE"/>
    <property type="match status" value="1"/>
</dbReference>
<feature type="binding site" evidence="8">
    <location>
        <position position="94"/>
    </location>
    <ligand>
        <name>Fe cation</name>
        <dbReference type="ChEBI" id="CHEBI:24875"/>
        <label>2</label>
    </ligand>
</feature>
<feature type="binding site" evidence="8">
    <location>
        <position position="50"/>
    </location>
    <ligand>
        <name>Fe cation</name>
        <dbReference type="ChEBI" id="CHEBI:24875"/>
        <label>3</label>
    </ligand>
</feature>
<dbReference type="EMBL" id="QGLT01000002">
    <property type="protein sequence ID" value="PXZ00615.1"/>
    <property type="molecule type" value="Genomic_DNA"/>
</dbReference>
<feature type="binding site" evidence="8">
    <location>
        <position position="18"/>
    </location>
    <ligand>
        <name>Fe cation</name>
        <dbReference type="ChEBI" id="CHEBI:24875"/>
        <label>1</label>
    </ligand>
</feature>
<dbReference type="GO" id="GO:0005829">
    <property type="term" value="C:cytosol"/>
    <property type="evidence" value="ECO:0007669"/>
    <property type="project" value="TreeGrafter"/>
</dbReference>
<keyword evidence="5 7" id="KW-0479">Metal-binding</keyword>
<dbReference type="PANTHER" id="PTHR30295:SF0">
    <property type="entry name" value="BACTERIOFERRITIN"/>
    <property type="match status" value="1"/>
</dbReference>
<keyword evidence="4" id="KW-0349">Heme</keyword>
<gene>
    <name evidence="10" type="primary">bfr</name>
    <name evidence="10" type="ORF">DK869_04215</name>
</gene>
<reference evidence="10 11" key="1">
    <citation type="submission" date="2018-05" db="EMBL/GenBank/DDBJ databases">
        <title>Reference genomes for bee gut microbiota database.</title>
        <authorList>
            <person name="Ellegaard K.M."/>
        </authorList>
    </citation>
    <scope>NUCLEOTIDE SEQUENCE [LARGE SCALE GENOMIC DNA]</scope>
    <source>
        <strain evidence="10 11">ESL0284</strain>
    </source>
</reference>
<organism evidence="10 11">
    <name type="scientific">Commensalibacter melissae</name>
    <dbReference type="NCBI Taxonomy" id="2070537"/>
    <lineage>
        <taxon>Bacteria</taxon>
        <taxon>Pseudomonadati</taxon>
        <taxon>Pseudomonadota</taxon>
        <taxon>Alphaproteobacteria</taxon>
        <taxon>Acetobacterales</taxon>
        <taxon>Acetobacteraceae</taxon>
    </lineage>
</organism>
<comment type="caution">
    <text evidence="10">The sequence shown here is derived from an EMBL/GenBank/DDBJ whole genome shotgun (WGS) entry which is preliminary data.</text>
</comment>
<evidence type="ECO:0000313" key="11">
    <source>
        <dbReference type="Proteomes" id="UP000247565"/>
    </source>
</evidence>
<dbReference type="GO" id="GO:0006879">
    <property type="term" value="P:intracellular iron ion homeostasis"/>
    <property type="evidence" value="ECO:0007669"/>
    <property type="project" value="UniProtKB-KW"/>
</dbReference>
<dbReference type="AlphaFoldDB" id="A0A318N292"/>
<dbReference type="SUPFAM" id="SSF47240">
    <property type="entry name" value="Ferritin-like"/>
    <property type="match status" value="1"/>
</dbReference>
<keyword evidence="6 7" id="KW-0408">Iron</keyword>
<feature type="binding site" evidence="8">
    <location>
        <position position="127"/>
    </location>
    <ligand>
        <name>Fe cation</name>
        <dbReference type="ChEBI" id="CHEBI:24875"/>
        <label>1</label>
    </ligand>
</feature>
<dbReference type="GO" id="GO:0020037">
    <property type="term" value="F:heme binding"/>
    <property type="evidence" value="ECO:0007669"/>
    <property type="project" value="TreeGrafter"/>
</dbReference>
<dbReference type="EC" id="1.16.3.1" evidence="7"/>
<dbReference type="InterPro" id="IPR012347">
    <property type="entry name" value="Ferritin-like"/>
</dbReference>
<dbReference type="NCBIfam" id="TIGR00754">
    <property type="entry name" value="bfr"/>
    <property type="match status" value="1"/>
</dbReference>
<dbReference type="Pfam" id="PF00210">
    <property type="entry name" value="Ferritin"/>
    <property type="match status" value="1"/>
</dbReference>
<evidence type="ECO:0000256" key="7">
    <source>
        <dbReference type="PIRNR" id="PIRNR002560"/>
    </source>
</evidence>
<name>A0A318N292_9PROT</name>
<evidence type="ECO:0000256" key="3">
    <source>
        <dbReference type="ARBA" id="ARBA00022434"/>
    </source>
</evidence>
<evidence type="ECO:0000256" key="4">
    <source>
        <dbReference type="ARBA" id="ARBA00022617"/>
    </source>
</evidence>
<keyword evidence="3 7" id="KW-0409">Iron storage</keyword>
<dbReference type="InterPro" id="IPR009040">
    <property type="entry name" value="Ferritin-like_diiron"/>
</dbReference>